<evidence type="ECO:0000256" key="5">
    <source>
        <dbReference type="SAM" id="MobiDB-lite"/>
    </source>
</evidence>
<dbReference type="AlphaFoldDB" id="A0A0H3ABR1"/>
<dbReference type="PANTHER" id="PTHR43727">
    <property type="entry name" value="DIAMINOPIMELATE DECARBOXYLASE"/>
    <property type="match status" value="1"/>
</dbReference>
<comment type="cofactor">
    <cofactor evidence="1 3">
        <name>pyridoxal 5'-phosphate</name>
        <dbReference type="ChEBI" id="CHEBI:597326"/>
    </cofactor>
</comment>
<comment type="similarity">
    <text evidence="4">Belongs to the Orn/Lys/Arg decarboxylase class-II family.</text>
</comment>
<evidence type="ECO:0000256" key="1">
    <source>
        <dbReference type="ARBA" id="ARBA00001933"/>
    </source>
</evidence>
<evidence type="ECO:0000313" key="8">
    <source>
        <dbReference type="EMBL" id="ABM30057.1"/>
    </source>
</evidence>
<sequence length="547" mass="58174">MSLMSHMMQLTGSLLRRASYRRQMRQGRPPLSLWGLADEDGVLTVGGASAVALAAAYGTPLLVVDEKALRAKVAEVRAVLDDELPGARLTYSYKTNCIPGILRVLHDAGVGAEAISAYEYWLAQSLGVPGEQLIYNGVDKSPESLAMAVAHGALINIDNRDEVDAVLATARAQGRVARIGLRLGLNRSAQFGLDPDSAEGDGDIAHVVARCKAHPEHASLEALHFNVTSNARHSGYHVRCLALALDVMRTLARVHGVHIRLLDVGGGFGVQTSKNMSGVEYGLYRLFGVAPGGAWLDPFQDFRLYIRDMAALLTSYCRDNGLPQPVVCLEPGRLLTSGAELLLTRVKAVKERPGAEPFAITDGGRLSQAYPCDFEWHEAFLVNDLRRPLARAYTVTGRVCTRSDWLYRGKVMPELAPGDILAVLDAGAYFSSYAMNFAFPRAAVVGVEDGRARVMRHRETFRHLTAMDEVQLVDVKLDGVALDDEASAGAGPHETGCVGMSGALGVSGAGGLPGMPVAPGQPAAPSPGTPSSPPRAHGTTGTRGGGA</sequence>
<dbReference type="InterPro" id="IPR029066">
    <property type="entry name" value="PLP-binding_barrel"/>
</dbReference>
<dbReference type="Gene3D" id="2.40.37.10">
    <property type="entry name" value="Lyase, Ornithine Decarboxylase, Chain A, domain 1"/>
    <property type="match status" value="1"/>
</dbReference>
<evidence type="ECO:0000259" key="6">
    <source>
        <dbReference type="Pfam" id="PF00278"/>
    </source>
</evidence>
<organism evidence="8 9">
    <name type="scientific">Nitratidesulfovibrio vulgaris (strain DP4)</name>
    <name type="common">Desulfovibrio vulgaris</name>
    <dbReference type="NCBI Taxonomy" id="391774"/>
    <lineage>
        <taxon>Bacteria</taxon>
        <taxon>Pseudomonadati</taxon>
        <taxon>Thermodesulfobacteriota</taxon>
        <taxon>Desulfovibrionia</taxon>
        <taxon>Desulfovibrionales</taxon>
        <taxon>Desulfovibrionaceae</taxon>
        <taxon>Nitratidesulfovibrio</taxon>
    </lineage>
</organism>
<gene>
    <name evidence="8" type="ordered locus">Dvul_3046</name>
</gene>
<dbReference type="Gene3D" id="3.20.20.10">
    <property type="entry name" value="Alanine racemase"/>
    <property type="match status" value="1"/>
</dbReference>
<dbReference type="KEGG" id="dvl:Dvul_3046"/>
<dbReference type="SUPFAM" id="SSF50621">
    <property type="entry name" value="Alanine racemase C-terminal domain-like"/>
    <property type="match status" value="1"/>
</dbReference>
<dbReference type="GO" id="GO:0009089">
    <property type="term" value="P:lysine biosynthetic process via diaminopimelate"/>
    <property type="evidence" value="ECO:0007669"/>
    <property type="project" value="TreeGrafter"/>
</dbReference>
<dbReference type="Pfam" id="PF00278">
    <property type="entry name" value="Orn_DAP_Arg_deC"/>
    <property type="match status" value="1"/>
</dbReference>
<evidence type="ECO:0000313" key="9">
    <source>
        <dbReference type="Proteomes" id="UP000009173"/>
    </source>
</evidence>
<dbReference type="RefSeq" id="WP_011787346.1">
    <property type="nucleotide sequence ID" value="NC_008741.1"/>
</dbReference>
<protein>
    <submittedName>
        <fullName evidence="8">Orn/DAP/Arg decarboxylase 2</fullName>
    </submittedName>
</protein>
<evidence type="ECO:0000256" key="3">
    <source>
        <dbReference type="PIRSR" id="PIRSR600183-50"/>
    </source>
</evidence>
<dbReference type="InterPro" id="IPR022657">
    <property type="entry name" value="De-COase2_CS"/>
</dbReference>
<dbReference type="PRINTS" id="PR01179">
    <property type="entry name" value="ODADCRBXLASE"/>
</dbReference>
<evidence type="ECO:0000259" key="7">
    <source>
        <dbReference type="Pfam" id="PF02784"/>
    </source>
</evidence>
<name>A0A0H3ABR1_NITV4</name>
<feature type="region of interest" description="Disordered" evidence="5">
    <location>
        <begin position="511"/>
        <end position="547"/>
    </location>
</feature>
<feature type="domain" description="Orn/DAP/Arg decarboxylase 2 C-terminal" evidence="6">
    <location>
        <begin position="338"/>
        <end position="427"/>
    </location>
</feature>
<dbReference type="InterPro" id="IPR000183">
    <property type="entry name" value="Orn/DAP/Arg_de-COase"/>
</dbReference>
<evidence type="ECO:0000256" key="2">
    <source>
        <dbReference type="ARBA" id="ARBA00022898"/>
    </source>
</evidence>
<dbReference type="GO" id="GO:0008836">
    <property type="term" value="F:diaminopimelate decarboxylase activity"/>
    <property type="evidence" value="ECO:0007669"/>
    <property type="project" value="TreeGrafter"/>
</dbReference>
<dbReference type="InterPro" id="IPR009006">
    <property type="entry name" value="Ala_racemase/Decarboxylase_C"/>
</dbReference>
<keyword evidence="8" id="KW-0614">Plasmid</keyword>
<dbReference type="InterPro" id="IPR022643">
    <property type="entry name" value="De-COase2_C"/>
</dbReference>
<evidence type="ECO:0000256" key="4">
    <source>
        <dbReference type="RuleBase" id="RU003737"/>
    </source>
</evidence>
<feature type="compositionally biased region" description="Pro residues" evidence="5">
    <location>
        <begin position="522"/>
        <end position="533"/>
    </location>
</feature>
<keyword evidence="2 3" id="KW-0663">Pyridoxal phosphate</keyword>
<dbReference type="EMBL" id="CP000528">
    <property type="protein sequence ID" value="ABM30057.1"/>
    <property type="molecule type" value="Genomic_DNA"/>
</dbReference>
<geneLocation type="plasmid" evidence="8 9">
    <name>pDVUL01</name>
</geneLocation>
<dbReference type="Proteomes" id="UP000009173">
    <property type="component" value="Plasmid pDVUL01"/>
</dbReference>
<dbReference type="HOGENOM" id="CLU_026444_0_1_7"/>
<feature type="active site" description="Proton donor" evidence="3">
    <location>
        <position position="400"/>
    </location>
</feature>
<proteinExistence type="inferred from homology"/>
<feature type="domain" description="Orn/DAP/Arg decarboxylase 2 N-terminal" evidence="7">
    <location>
        <begin position="78"/>
        <end position="336"/>
    </location>
</feature>
<dbReference type="PROSITE" id="PS00879">
    <property type="entry name" value="ODR_DC_2_2"/>
    <property type="match status" value="1"/>
</dbReference>
<dbReference type="Pfam" id="PF02784">
    <property type="entry name" value="Orn_Arg_deC_N"/>
    <property type="match status" value="1"/>
</dbReference>
<feature type="modified residue" description="N6-(pyridoxal phosphate)lysine" evidence="3">
    <location>
        <position position="94"/>
    </location>
</feature>
<dbReference type="InterPro" id="IPR022644">
    <property type="entry name" value="De-COase2_N"/>
</dbReference>
<dbReference type="PANTHER" id="PTHR43727:SF2">
    <property type="entry name" value="GROUP IV DECARBOXYLASE"/>
    <property type="match status" value="1"/>
</dbReference>
<accession>A0A0H3ABR1</accession>
<dbReference type="SUPFAM" id="SSF51419">
    <property type="entry name" value="PLP-binding barrel"/>
    <property type="match status" value="1"/>
</dbReference>
<reference evidence="9" key="1">
    <citation type="journal article" date="2009" name="Environ. Microbiol.">
        <title>Contribution of mobile genetic elements to Desulfovibrio vulgaris genome plasticity.</title>
        <authorList>
            <person name="Walker C.B."/>
            <person name="Stolyar S."/>
            <person name="Chivian D."/>
            <person name="Pinel N."/>
            <person name="Gabster J.A."/>
            <person name="Dehal P.S."/>
            <person name="He Z."/>
            <person name="Yang Z.K."/>
            <person name="Yen H.C."/>
            <person name="Zhou J."/>
            <person name="Wall J.D."/>
            <person name="Hazen T.C."/>
            <person name="Arkin A.P."/>
            <person name="Stahl D.A."/>
        </authorList>
    </citation>
    <scope>NUCLEOTIDE SEQUENCE [LARGE SCALE GENOMIC DNA]</scope>
    <source>
        <strain evidence="9">DP4</strain>
        <plasmid evidence="9">Plasmid pDVUL01</plasmid>
    </source>
</reference>